<accession>A0A3S5A437</accession>
<evidence type="ECO:0000313" key="1">
    <source>
        <dbReference type="EMBL" id="VEJ21502.1"/>
    </source>
</evidence>
<dbReference type="EMBL" id="LR134516">
    <property type="protein sequence ID" value="VEJ21502.1"/>
    <property type="molecule type" value="Genomic_DNA"/>
</dbReference>
<organism evidence="1 2">
    <name type="scientific">Neisseria animaloris</name>
    <dbReference type="NCBI Taxonomy" id="326522"/>
    <lineage>
        <taxon>Bacteria</taxon>
        <taxon>Pseudomonadati</taxon>
        <taxon>Pseudomonadota</taxon>
        <taxon>Betaproteobacteria</taxon>
        <taxon>Neisseriales</taxon>
        <taxon>Neisseriaceae</taxon>
        <taxon>Neisseria</taxon>
    </lineage>
</organism>
<reference evidence="1 2" key="1">
    <citation type="submission" date="2018-12" db="EMBL/GenBank/DDBJ databases">
        <authorList>
            <consortium name="Pathogen Informatics"/>
        </authorList>
    </citation>
    <scope>NUCLEOTIDE SEQUENCE [LARGE SCALE GENOMIC DNA]</scope>
    <source>
        <strain evidence="1 2">NCTC12227</strain>
    </source>
</reference>
<dbReference type="Proteomes" id="UP000268229">
    <property type="component" value="Chromosome"/>
</dbReference>
<sequence length="82" mass="9003">MCRVEGEAFVARLGDSAQFVVFEMRGSRPQVAAVEQVAGFVVAVAAFDDGLAVTRRYFAFAFAAFRQTVECGNLFFQTAQRV</sequence>
<keyword evidence="2" id="KW-1185">Reference proteome</keyword>
<dbReference type="KEGG" id="nani:NCTC12227_01243"/>
<protein>
    <submittedName>
        <fullName evidence="1">Uncharacterized protein</fullName>
    </submittedName>
</protein>
<dbReference type="AlphaFoldDB" id="A0A3S5A437"/>
<name>A0A3S5A437_9NEIS</name>
<evidence type="ECO:0000313" key="2">
    <source>
        <dbReference type="Proteomes" id="UP000268229"/>
    </source>
</evidence>
<gene>
    <name evidence="1" type="ORF">NCTC12227_01243</name>
</gene>
<proteinExistence type="predicted"/>